<comment type="caution">
    <text evidence="1">The sequence shown here is derived from an EMBL/GenBank/DDBJ whole genome shotgun (WGS) entry which is preliminary data.</text>
</comment>
<name>A0ABQ2XHV5_9BURK</name>
<keyword evidence="2" id="KW-1185">Reference proteome</keyword>
<evidence type="ECO:0000313" key="2">
    <source>
        <dbReference type="Proteomes" id="UP000620127"/>
    </source>
</evidence>
<dbReference type="RefSeq" id="WP_189346396.1">
    <property type="nucleotide sequence ID" value="NZ_BMYT01000004.1"/>
</dbReference>
<dbReference type="Proteomes" id="UP000620127">
    <property type="component" value="Unassembled WGS sequence"/>
</dbReference>
<organism evidence="1 2">
    <name type="scientific">Undibacterium macrobrachii</name>
    <dbReference type="NCBI Taxonomy" id="1119058"/>
    <lineage>
        <taxon>Bacteria</taxon>
        <taxon>Pseudomonadati</taxon>
        <taxon>Pseudomonadota</taxon>
        <taxon>Betaproteobacteria</taxon>
        <taxon>Burkholderiales</taxon>
        <taxon>Oxalobacteraceae</taxon>
        <taxon>Undibacterium</taxon>
    </lineage>
</organism>
<protein>
    <recommendedName>
        <fullName evidence="3">EstP</fullName>
    </recommendedName>
</protein>
<gene>
    <name evidence="1" type="ORF">GCM10011282_23990</name>
</gene>
<evidence type="ECO:0000313" key="1">
    <source>
        <dbReference type="EMBL" id="GGX17153.1"/>
    </source>
</evidence>
<dbReference type="EMBL" id="BMYT01000004">
    <property type="protein sequence ID" value="GGX17153.1"/>
    <property type="molecule type" value="Genomic_DNA"/>
</dbReference>
<accession>A0ABQ2XHV5</accession>
<proteinExistence type="predicted"/>
<evidence type="ECO:0008006" key="3">
    <source>
        <dbReference type="Google" id="ProtNLM"/>
    </source>
</evidence>
<reference evidence="2" key="1">
    <citation type="journal article" date="2019" name="Int. J. Syst. Evol. Microbiol.">
        <title>The Global Catalogue of Microorganisms (GCM) 10K type strain sequencing project: providing services to taxonomists for standard genome sequencing and annotation.</title>
        <authorList>
            <consortium name="The Broad Institute Genomics Platform"/>
            <consortium name="The Broad Institute Genome Sequencing Center for Infectious Disease"/>
            <person name="Wu L."/>
            <person name="Ma J."/>
        </authorList>
    </citation>
    <scope>NUCLEOTIDE SEQUENCE [LARGE SCALE GENOMIC DNA]</scope>
    <source>
        <strain evidence="2">KCTC 23916</strain>
    </source>
</reference>
<sequence length="897" mass="104863">MEAKFEVKYLDVKWYDKDTVLSVKESFIPLKTEFDAESQYFKCNTVIYPKVDGIKNGRMGFRFLFKNVSSPYLEAVDGTRIPLKLIIDNESGKEWWIEADTWIPETKMWGSKTIRTAGKMMVVLQHQICQVNIGSVDFTVDQLERYLFDFKSDLWELILDENSYVTGKVKKMQDGGVSEAGIHLIAKLLTHAQKILENPKSELREIQTLKPWKMVKPVTRTFMELTTKGESRFLTSRATKPSYNVPENRYILFALERIYKILKQLVNIFRSRVNRFDAAIEKLQVRYESFSDVKLIDKDLVRRDLERLRSLYKLDDLNQAIERKLGQLSLPSEKLKTWYLRVGNKSSHEQFAYSVSIKSDDDIDWVESKPYERKIFLSFKDDRFKSLFEKNIEYELDAEINITKEEVISTDPPPYDFSISQYNYVIVNLNRLKITGGISLKNRQRKFSEEKEKAMKHNSEGWIKKLSLQELSEQTKEKSSIQTRLKHVEEQCRTTKLAFDLLEPKLAKFKTILMDLKALGVRPSATFPNSMTFVQNPNYQAVHAGYKNLREITNLSDEDLLLSLERIDEIGLINMPLLYERWCLLQIIKVLIQQFRYFPDQDWKRKLLAIVSNGTRNQCLHFTNDYVKRSIQLWYEPKISNGRTPDFVMDVKFEQKMLDSPKQISKFNDDSFGVDSVSNGGNDESRKQTKRFVMDAKFYSLDLLQNIGGIASVIHQLYHEKDYSEGGKNAVFVLHPAVNAISEKVSPQSWGKDSYLGELEMFSWDKQLRQTHYHQYGAICANPINRANYLDEFQRLIGMFLQYGIENNELENNEDDDVRSINFCLACGSHDVTKLPKSNFNERSKWYVCNECKHFTTYNHCYICNTRLIKNGDYWTYHSQMPMEPLNIKCPACESLV</sequence>